<dbReference type="InterPro" id="IPR013083">
    <property type="entry name" value="Znf_RING/FYVE/PHD"/>
</dbReference>
<dbReference type="GO" id="GO:0008270">
    <property type="term" value="F:zinc ion binding"/>
    <property type="evidence" value="ECO:0007669"/>
    <property type="project" value="UniProtKB-KW"/>
</dbReference>
<evidence type="ECO:0000256" key="1">
    <source>
        <dbReference type="ARBA" id="ARBA00022723"/>
    </source>
</evidence>
<evidence type="ECO:0000256" key="3">
    <source>
        <dbReference type="ARBA" id="ARBA00022833"/>
    </source>
</evidence>
<evidence type="ECO:0000256" key="6">
    <source>
        <dbReference type="SAM" id="SignalP"/>
    </source>
</evidence>
<keyword evidence="9" id="KW-1185">Reference proteome</keyword>
<proteinExistence type="predicted"/>
<dbReference type="Gene3D" id="3.30.40.10">
    <property type="entry name" value="Zinc/RING finger domain, C3HC4 (zinc finger)"/>
    <property type="match status" value="1"/>
</dbReference>
<evidence type="ECO:0000259" key="7">
    <source>
        <dbReference type="PROSITE" id="PS50089"/>
    </source>
</evidence>
<keyword evidence="2 4" id="KW-0863">Zinc-finger</keyword>
<dbReference type="SUPFAM" id="SSF57850">
    <property type="entry name" value="RING/U-box"/>
    <property type="match status" value="1"/>
</dbReference>
<dbReference type="PANTHER" id="PTHR15710">
    <property type="entry name" value="E3 UBIQUITIN-PROTEIN LIGASE PRAJA"/>
    <property type="match status" value="1"/>
</dbReference>
<name>A0A835A4Q5_9POAL</name>
<evidence type="ECO:0000313" key="9">
    <source>
        <dbReference type="Proteomes" id="UP000636709"/>
    </source>
</evidence>
<dbReference type="SMART" id="SM00184">
    <property type="entry name" value="RING"/>
    <property type="match status" value="1"/>
</dbReference>
<protein>
    <recommendedName>
        <fullName evidence="7">RING-type domain-containing protein</fullName>
    </recommendedName>
</protein>
<dbReference type="GO" id="GO:0061630">
    <property type="term" value="F:ubiquitin protein ligase activity"/>
    <property type="evidence" value="ECO:0007669"/>
    <property type="project" value="TreeGrafter"/>
</dbReference>
<dbReference type="EMBL" id="JACEFO010003304">
    <property type="protein sequence ID" value="KAF8641840.1"/>
    <property type="molecule type" value="Genomic_DNA"/>
</dbReference>
<reference evidence="8" key="1">
    <citation type="submission" date="2020-07" db="EMBL/GenBank/DDBJ databases">
        <title>Genome sequence and genetic diversity analysis of an under-domesticated orphan crop, white fonio (Digitaria exilis).</title>
        <authorList>
            <person name="Bennetzen J.L."/>
            <person name="Chen S."/>
            <person name="Ma X."/>
            <person name="Wang X."/>
            <person name="Yssel A.E.J."/>
            <person name="Chaluvadi S.R."/>
            <person name="Johnson M."/>
            <person name="Gangashetty P."/>
            <person name="Hamidou F."/>
            <person name="Sanogo M.D."/>
            <person name="Zwaenepoel A."/>
            <person name="Wallace J."/>
            <person name="Van De Peer Y."/>
            <person name="Van Deynze A."/>
        </authorList>
    </citation>
    <scope>NUCLEOTIDE SEQUENCE</scope>
    <source>
        <tissue evidence="8">Leaves</tissue>
    </source>
</reference>
<dbReference type="PROSITE" id="PS50089">
    <property type="entry name" value="ZF_RING_2"/>
    <property type="match status" value="1"/>
</dbReference>
<feature type="domain" description="RING-type" evidence="7">
    <location>
        <begin position="130"/>
        <end position="171"/>
    </location>
</feature>
<comment type="caution">
    <text evidence="8">The sequence shown here is derived from an EMBL/GenBank/DDBJ whole genome shotgun (WGS) entry which is preliminary data.</text>
</comment>
<evidence type="ECO:0000256" key="2">
    <source>
        <dbReference type="ARBA" id="ARBA00022771"/>
    </source>
</evidence>
<evidence type="ECO:0000256" key="4">
    <source>
        <dbReference type="PROSITE-ProRule" id="PRU00175"/>
    </source>
</evidence>
<dbReference type="Proteomes" id="UP000636709">
    <property type="component" value="Unassembled WGS sequence"/>
</dbReference>
<feature type="signal peptide" evidence="6">
    <location>
        <begin position="1"/>
        <end position="21"/>
    </location>
</feature>
<keyword evidence="1" id="KW-0479">Metal-binding</keyword>
<dbReference type="PANTHER" id="PTHR15710:SF196">
    <property type="entry name" value="F6A14.12 PROTEIN-RELATED"/>
    <property type="match status" value="1"/>
</dbReference>
<dbReference type="Pfam" id="PF13639">
    <property type="entry name" value="zf-RING_2"/>
    <property type="match status" value="1"/>
</dbReference>
<accession>A0A835A4Q5</accession>
<feature type="chain" id="PRO_5032689771" description="RING-type domain-containing protein" evidence="6">
    <location>
        <begin position="22"/>
        <end position="206"/>
    </location>
</feature>
<dbReference type="OrthoDB" id="21204at2759"/>
<dbReference type="GO" id="GO:0005737">
    <property type="term" value="C:cytoplasm"/>
    <property type="evidence" value="ECO:0007669"/>
    <property type="project" value="TreeGrafter"/>
</dbReference>
<dbReference type="GO" id="GO:0016567">
    <property type="term" value="P:protein ubiquitination"/>
    <property type="evidence" value="ECO:0007669"/>
    <property type="project" value="TreeGrafter"/>
</dbReference>
<dbReference type="InterPro" id="IPR001841">
    <property type="entry name" value="Znf_RING"/>
</dbReference>
<gene>
    <name evidence="8" type="ORF">HU200_067540</name>
</gene>
<dbReference type="AlphaFoldDB" id="A0A835A4Q5"/>
<sequence>MFPLFALVTLSRCMLLHLGMGIGDTPSNRKLDVRSQSFVECPSPKVAISLGTSRVPGPHYLDKRATGRRPKRRLLEPRRRIDQPWTPKPDPSSPAPARRPERSRRTCIGMGPKERKRRRMAEESTTSPACPICLEDLEFGNMLSVMPCSHRFHVGCLAKWLALSHRCPCCRHALPVINRDTRPFLRRSSRNRQANDDLAWHWQAGK</sequence>
<evidence type="ECO:0000313" key="8">
    <source>
        <dbReference type="EMBL" id="KAF8641840.1"/>
    </source>
</evidence>
<feature type="region of interest" description="Disordered" evidence="5">
    <location>
        <begin position="52"/>
        <end position="123"/>
    </location>
</feature>
<feature type="compositionally biased region" description="Basic and acidic residues" evidence="5">
    <location>
        <begin position="73"/>
        <end position="82"/>
    </location>
</feature>
<organism evidence="8 9">
    <name type="scientific">Digitaria exilis</name>
    <dbReference type="NCBI Taxonomy" id="1010633"/>
    <lineage>
        <taxon>Eukaryota</taxon>
        <taxon>Viridiplantae</taxon>
        <taxon>Streptophyta</taxon>
        <taxon>Embryophyta</taxon>
        <taxon>Tracheophyta</taxon>
        <taxon>Spermatophyta</taxon>
        <taxon>Magnoliopsida</taxon>
        <taxon>Liliopsida</taxon>
        <taxon>Poales</taxon>
        <taxon>Poaceae</taxon>
        <taxon>PACMAD clade</taxon>
        <taxon>Panicoideae</taxon>
        <taxon>Panicodae</taxon>
        <taxon>Paniceae</taxon>
        <taxon>Anthephorinae</taxon>
        <taxon>Digitaria</taxon>
    </lineage>
</organism>
<keyword evidence="6" id="KW-0732">Signal</keyword>
<keyword evidence="3" id="KW-0862">Zinc</keyword>
<evidence type="ECO:0000256" key="5">
    <source>
        <dbReference type="SAM" id="MobiDB-lite"/>
    </source>
</evidence>